<comment type="catalytic activity">
    <reaction evidence="9 11">
        <text>L-homocysteine + L-serine = L,L-cystathionine + H2O</text>
        <dbReference type="Rhea" id="RHEA:10112"/>
        <dbReference type="ChEBI" id="CHEBI:15377"/>
        <dbReference type="ChEBI" id="CHEBI:33384"/>
        <dbReference type="ChEBI" id="CHEBI:58161"/>
        <dbReference type="ChEBI" id="CHEBI:58199"/>
        <dbReference type="EC" id="4.2.1.22"/>
    </reaction>
</comment>
<comment type="cofactor">
    <cofactor evidence="1 11">
        <name>pyridoxal 5'-phosphate</name>
        <dbReference type="ChEBI" id="CHEBI:597326"/>
    </cofactor>
</comment>
<evidence type="ECO:0000256" key="3">
    <source>
        <dbReference type="ARBA" id="ARBA00007103"/>
    </source>
</evidence>
<evidence type="ECO:0000256" key="11">
    <source>
        <dbReference type="RuleBase" id="RU361204"/>
    </source>
</evidence>
<dbReference type="GO" id="GO:0005737">
    <property type="term" value="C:cytoplasm"/>
    <property type="evidence" value="ECO:0007669"/>
    <property type="project" value="InterPro"/>
</dbReference>
<name>A0A9W7ZV35_9FUNG</name>
<dbReference type="InterPro" id="IPR001216">
    <property type="entry name" value="P-phosphate_BS"/>
</dbReference>
<evidence type="ECO:0000256" key="8">
    <source>
        <dbReference type="ARBA" id="ARBA00026192"/>
    </source>
</evidence>
<dbReference type="GO" id="GO:0006535">
    <property type="term" value="P:cysteine biosynthetic process from serine"/>
    <property type="evidence" value="ECO:0007669"/>
    <property type="project" value="UniProtKB-UniRule"/>
</dbReference>
<comment type="pathway">
    <text evidence="2">Amino-acid biosynthesis; L-cysteine biosynthesis; L-cysteine from L-homocysteine and L-serine: step 1/2.</text>
</comment>
<evidence type="ECO:0000256" key="9">
    <source>
        <dbReference type="ARBA" id="ARBA00047490"/>
    </source>
</evidence>
<dbReference type="InterPro" id="IPR000644">
    <property type="entry name" value="CBS_dom"/>
</dbReference>
<evidence type="ECO:0000256" key="5">
    <source>
        <dbReference type="ARBA" id="ARBA00022898"/>
    </source>
</evidence>
<dbReference type="SUPFAM" id="SSF54631">
    <property type="entry name" value="CBS-domain pair"/>
    <property type="match status" value="1"/>
</dbReference>
<dbReference type="InterPro" id="IPR046342">
    <property type="entry name" value="CBS_dom_sf"/>
</dbReference>
<evidence type="ECO:0000256" key="7">
    <source>
        <dbReference type="ARBA" id="ARBA00023239"/>
    </source>
</evidence>
<evidence type="ECO:0000256" key="2">
    <source>
        <dbReference type="ARBA" id="ARBA00005003"/>
    </source>
</evidence>
<reference evidence="13" key="1">
    <citation type="submission" date="2022-07" db="EMBL/GenBank/DDBJ databases">
        <title>Phylogenomic reconstructions and comparative analyses of Kickxellomycotina fungi.</title>
        <authorList>
            <person name="Reynolds N.K."/>
            <person name="Stajich J.E."/>
            <person name="Barry K."/>
            <person name="Grigoriev I.V."/>
            <person name="Crous P."/>
            <person name="Smith M.E."/>
        </authorList>
    </citation>
    <scope>NUCLEOTIDE SEQUENCE</scope>
    <source>
        <strain evidence="13">NBRC 100468</strain>
    </source>
</reference>
<keyword evidence="11" id="KW-0028">Amino-acid biosynthesis</keyword>
<evidence type="ECO:0000256" key="10">
    <source>
        <dbReference type="PROSITE-ProRule" id="PRU00703"/>
    </source>
</evidence>
<dbReference type="PANTHER" id="PTHR10314">
    <property type="entry name" value="CYSTATHIONINE BETA-SYNTHASE"/>
    <property type="match status" value="1"/>
</dbReference>
<keyword evidence="14" id="KW-1185">Reference proteome</keyword>
<proteinExistence type="inferred from homology"/>
<dbReference type="SMART" id="SM00116">
    <property type="entry name" value="CBS"/>
    <property type="match status" value="1"/>
</dbReference>
<feature type="domain" description="CBS" evidence="12">
    <location>
        <begin position="382"/>
        <end position="441"/>
    </location>
</feature>
<protein>
    <recommendedName>
        <fullName evidence="8 11">Cystathionine beta-synthase</fullName>
        <ecNumber evidence="4 11">4.2.1.22</ecNumber>
    </recommendedName>
</protein>
<dbReference type="Gene3D" id="3.10.580.10">
    <property type="entry name" value="CBS-domain"/>
    <property type="match status" value="1"/>
</dbReference>
<dbReference type="OrthoDB" id="728at2759"/>
<dbReference type="FunFam" id="3.40.50.1100:FF:000003">
    <property type="entry name" value="Cystathionine beta-synthase"/>
    <property type="match status" value="1"/>
</dbReference>
<dbReference type="Gene3D" id="3.40.50.1100">
    <property type="match status" value="2"/>
</dbReference>
<dbReference type="EC" id="4.2.1.22" evidence="4 11"/>
<dbReference type="AlphaFoldDB" id="A0A9W7ZV35"/>
<dbReference type="NCBIfam" id="TIGR01137">
    <property type="entry name" value="cysta_beta"/>
    <property type="match status" value="1"/>
</dbReference>
<evidence type="ECO:0000259" key="12">
    <source>
        <dbReference type="PROSITE" id="PS51371"/>
    </source>
</evidence>
<evidence type="ECO:0000256" key="6">
    <source>
        <dbReference type="ARBA" id="ARBA00023122"/>
    </source>
</evidence>
<dbReference type="EMBL" id="JANBPU010000078">
    <property type="protein sequence ID" value="KAJ1917200.1"/>
    <property type="molecule type" value="Genomic_DNA"/>
</dbReference>
<keyword evidence="11" id="KW-0198">Cysteine biosynthesis</keyword>
<keyword evidence="6 10" id="KW-0129">CBS domain</keyword>
<dbReference type="GO" id="GO:0019343">
    <property type="term" value="P:cysteine biosynthetic process via cystathionine"/>
    <property type="evidence" value="ECO:0007669"/>
    <property type="project" value="UniProtKB-UniRule"/>
</dbReference>
<dbReference type="InterPro" id="IPR050214">
    <property type="entry name" value="Cys_Synth/Cystath_Beta-Synth"/>
</dbReference>
<comment type="caution">
    <text evidence="13">The sequence shown here is derived from an EMBL/GenBank/DDBJ whole genome shotgun (WGS) entry which is preliminary data.</text>
</comment>
<sequence length="516" mass="55617">MMSEGQSSAIESTTTAACACNVSPTNAPHFHKELKPEPAILGSVLEHIGNTPLVRLDRLAKSESLKCDLLAKCEFFNAGGSVKDRIAIRMVEEAEKQGILKPGYTIIEATSGNTGIGLALASAVKGYRCIITLPEKMSREKVDVLKGLGAEIVRTPTDAAWDSPDSHIGVAKRLNKEIPNSVILDQYNNVYNPVAHYDGTAEEILKACNDDIDMIVAGTGTGGTISGLARKIKERCPKCIVVGIDPVGSILADPEAPAEGGAYQVEGIGYDFVPETMHRGLVDRWIKTEDRPSFVMARRLIREEGLLAGGSSGAAVEGAIRAARELGAGKRCVVILPDSVRNYMTKFLNDGWMSKLGFIDEGAEQEKKRRASRWGSATIRDLDPKEAVVIAATSSAREAVEIMQENGFDQLPVISSNTGTLLGIVTLGNVLSRISSGKADADSTVKDVMFRFKTSSSSTFREITLDTRLSTLEEFFEGNTAAIVTERLSVSNQRVAFKPVSVVTYVDILSYLMSHS</sequence>
<dbReference type="FunFam" id="3.40.50.1100:FF:000118">
    <property type="entry name" value="Related to CYS4-cystathionine beta-synthase"/>
    <property type="match status" value="1"/>
</dbReference>
<dbReference type="Pfam" id="PF00571">
    <property type="entry name" value="CBS"/>
    <property type="match status" value="1"/>
</dbReference>
<dbReference type="InterPro" id="IPR005857">
    <property type="entry name" value="Cysta_beta_synth"/>
</dbReference>
<evidence type="ECO:0000313" key="14">
    <source>
        <dbReference type="Proteomes" id="UP001150538"/>
    </source>
</evidence>
<dbReference type="CDD" id="cd01561">
    <property type="entry name" value="CBS_like"/>
    <property type="match status" value="1"/>
</dbReference>
<dbReference type="Pfam" id="PF00291">
    <property type="entry name" value="PALP"/>
    <property type="match status" value="1"/>
</dbReference>
<keyword evidence="7 11" id="KW-0456">Lyase</keyword>
<dbReference type="GO" id="GO:0004122">
    <property type="term" value="F:cystathionine beta-synthase activity"/>
    <property type="evidence" value="ECO:0007669"/>
    <property type="project" value="UniProtKB-UniRule"/>
</dbReference>
<dbReference type="PROSITE" id="PS00901">
    <property type="entry name" value="CYS_SYNTHASE"/>
    <property type="match status" value="1"/>
</dbReference>
<organism evidence="13 14">
    <name type="scientific">Mycoemilia scoparia</name>
    <dbReference type="NCBI Taxonomy" id="417184"/>
    <lineage>
        <taxon>Eukaryota</taxon>
        <taxon>Fungi</taxon>
        <taxon>Fungi incertae sedis</taxon>
        <taxon>Zoopagomycota</taxon>
        <taxon>Kickxellomycotina</taxon>
        <taxon>Kickxellomycetes</taxon>
        <taxon>Kickxellales</taxon>
        <taxon>Kickxellaceae</taxon>
        <taxon>Mycoemilia</taxon>
    </lineage>
</organism>
<dbReference type="Proteomes" id="UP001150538">
    <property type="component" value="Unassembled WGS sequence"/>
</dbReference>
<gene>
    <name evidence="13" type="primary">CYS4</name>
    <name evidence="13" type="ORF">H4219_003330</name>
</gene>
<dbReference type="SUPFAM" id="SSF53686">
    <property type="entry name" value="Tryptophan synthase beta subunit-like PLP-dependent enzymes"/>
    <property type="match status" value="1"/>
</dbReference>
<evidence type="ECO:0000256" key="4">
    <source>
        <dbReference type="ARBA" id="ARBA00012041"/>
    </source>
</evidence>
<dbReference type="InterPro" id="IPR001926">
    <property type="entry name" value="TrpB-like_PALP"/>
</dbReference>
<keyword evidence="5 11" id="KW-0663">Pyridoxal phosphate</keyword>
<evidence type="ECO:0000256" key="1">
    <source>
        <dbReference type="ARBA" id="ARBA00001933"/>
    </source>
</evidence>
<dbReference type="InterPro" id="IPR036052">
    <property type="entry name" value="TrpB-like_PALP_sf"/>
</dbReference>
<dbReference type="PROSITE" id="PS51371">
    <property type="entry name" value="CBS"/>
    <property type="match status" value="1"/>
</dbReference>
<comment type="similarity">
    <text evidence="3 11">Belongs to the cysteine synthase/cystathionine beta-synthase family.</text>
</comment>
<accession>A0A9W7ZV35</accession>
<evidence type="ECO:0000313" key="13">
    <source>
        <dbReference type="EMBL" id="KAJ1917200.1"/>
    </source>
</evidence>